<comment type="caution">
    <text evidence="3">The sequence shown here is derived from an EMBL/GenBank/DDBJ whole genome shotgun (WGS) entry which is preliminary data.</text>
</comment>
<evidence type="ECO:0000259" key="2">
    <source>
        <dbReference type="PROSITE" id="PS50013"/>
    </source>
</evidence>
<dbReference type="SUPFAM" id="SSF54160">
    <property type="entry name" value="Chromo domain-like"/>
    <property type="match status" value="1"/>
</dbReference>
<proteinExistence type="predicted"/>
<keyword evidence="4" id="KW-1185">Reference proteome</keyword>
<dbReference type="AlphaFoldDB" id="A0A2G8KBI5"/>
<dbReference type="EMBL" id="MRZV01000717">
    <property type="protein sequence ID" value="PIK45351.1"/>
    <property type="molecule type" value="Genomic_DNA"/>
</dbReference>
<reference evidence="3 4" key="1">
    <citation type="journal article" date="2017" name="PLoS Biol.">
        <title>The sea cucumber genome provides insights into morphological evolution and visceral regeneration.</title>
        <authorList>
            <person name="Zhang X."/>
            <person name="Sun L."/>
            <person name="Yuan J."/>
            <person name="Sun Y."/>
            <person name="Gao Y."/>
            <person name="Zhang L."/>
            <person name="Li S."/>
            <person name="Dai H."/>
            <person name="Hamel J.F."/>
            <person name="Liu C."/>
            <person name="Yu Y."/>
            <person name="Liu S."/>
            <person name="Lin W."/>
            <person name="Guo K."/>
            <person name="Jin S."/>
            <person name="Xu P."/>
            <person name="Storey K.B."/>
            <person name="Huan P."/>
            <person name="Zhang T."/>
            <person name="Zhou Y."/>
            <person name="Zhang J."/>
            <person name="Lin C."/>
            <person name="Li X."/>
            <person name="Xing L."/>
            <person name="Huo D."/>
            <person name="Sun M."/>
            <person name="Wang L."/>
            <person name="Mercier A."/>
            <person name="Li F."/>
            <person name="Yang H."/>
            <person name="Xiang J."/>
        </authorList>
    </citation>
    <scope>NUCLEOTIDE SEQUENCE [LARGE SCALE GENOMIC DNA]</scope>
    <source>
        <strain evidence="3">Shaxun</strain>
        <tissue evidence="3">Muscle</tissue>
    </source>
</reference>
<dbReference type="Gene3D" id="2.40.50.40">
    <property type="match status" value="1"/>
</dbReference>
<feature type="domain" description="Chromo" evidence="2">
    <location>
        <begin position="50"/>
        <end position="81"/>
    </location>
</feature>
<dbReference type="InterPro" id="IPR016197">
    <property type="entry name" value="Chromo-like_dom_sf"/>
</dbReference>
<sequence>MCHFYLGPSVILLDINEDLQSCPENTEEDVREELEAGEEKEQEDEAADFFTVEKVLKKRQKKGKTEYLVTWQGTLQNLING</sequence>
<name>A0A2G8KBI5_STIJA</name>
<evidence type="ECO:0000313" key="4">
    <source>
        <dbReference type="Proteomes" id="UP000230750"/>
    </source>
</evidence>
<evidence type="ECO:0000313" key="3">
    <source>
        <dbReference type="EMBL" id="PIK45351.1"/>
    </source>
</evidence>
<protein>
    <recommendedName>
        <fullName evidence="2">Chromo domain-containing protein</fullName>
    </recommendedName>
</protein>
<dbReference type="InterPro" id="IPR000953">
    <property type="entry name" value="Chromo/chromo_shadow_dom"/>
</dbReference>
<evidence type="ECO:0000256" key="1">
    <source>
        <dbReference type="SAM" id="MobiDB-lite"/>
    </source>
</evidence>
<accession>A0A2G8KBI5</accession>
<dbReference type="OrthoDB" id="5989727at2759"/>
<feature type="region of interest" description="Disordered" evidence="1">
    <location>
        <begin position="23"/>
        <end position="43"/>
    </location>
</feature>
<dbReference type="Proteomes" id="UP000230750">
    <property type="component" value="Unassembled WGS sequence"/>
</dbReference>
<gene>
    <name evidence="3" type="ORF">BSL78_17772</name>
</gene>
<dbReference type="PROSITE" id="PS50013">
    <property type="entry name" value="CHROMO_2"/>
    <property type="match status" value="1"/>
</dbReference>
<organism evidence="3 4">
    <name type="scientific">Stichopus japonicus</name>
    <name type="common">Sea cucumber</name>
    <dbReference type="NCBI Taxonomy" id="307972"/>
    <lineage>
        <taxon>Eukaryota</taxon>
        <taxon>Metazoa</taxon>
        <taxon>Echinodermata</taxon>
        <taxon>Eleutherozoa</taxon>
        <taxon>Echinozoa</taxon>
        <taxon>Holothuroidea</taxon>
        <taxon>Aspidochirotacea</taxon>
        <taxon>Aspidochirotida</taxon>
        <taxon>Stichopodidae</taxon>
        <taxon>Apostichopus</taxon>
    </lineage>
</organism>